<evidence type="ECO:0000259" key="7">
    <source>
        <dbReference type="Pfam" id="PF05645"/>
    </source>
</evidence>
<dbReference type="PANTHER" id="PTHR12949">
    <property type="entry name" value="RNA POLYMERASE III DNA DIRECTED -RELATED"/>
    <property type="match status" value="1"/>
</dbReference>
<gene>
    <name evidence="11" type="primary">CSON001110</name>
    <name evidence="10" type="synonym">CSON005237</name>
</gene>
<sequence length="518" mass="59851">MSIQLGKLCSVVIEQRFGEIVRTVADDLFDSISKTIPMIRQSTNLERKEIIKSLQILIKFRLVKFTPAVFNDQMAEYSILPARILLLLRYSRYIFWIRTRMTSPIEDKESESLITEILNEGIMTGSELIVQVLLKYDIDKTMENITIYRDKFLELIRLEYLMRMPEPTSNEVQSEAVPKLTIDDGKLFVLPKIDLNTLNELLKGNSAEIPDKDIYWGVNFDRFHQEFRDQLLISAVERRIDSNAGECLKHMINLMYARTTPWEPASSPISLAELRHMIEKKSPSVTLVKHLEEYLSMISSDTIGFLSKFSEAGGGQYRIEIKKVITELTWTCIEHVITEKFGSKAARIFRVVKLKKYIEQEDIQKEAMIPAKEAKLLIYKLMEENFLHIHTVRKTGGGGSGPAKSFYLFHIKLQQIVNMMLDICYKAIFNAITRIDDDTLQHKRYFDKEKNVIAMTAIMQARGDPEEAVNEALEEAMTPAFKEILHKVNTRIDTLTTSELAIDDTLFLLQMFLYYNGK</sequence>
<comment type="subcellular location">
    <subcellularLocation>
        <location evidence="1 6">Nucleus</location>
    </subcellularLocation>
</comment>
<dbReference type="EMBL" id="UFQT01002094">
    <property type="protein sequence ID" value="SSX32651.1"/>
    <property type="molecule type" value="Genomic_DNA"/>
</dbReference>
<dbReference type="OMA" id="LTHEKDS"/>
<evidence type="ECO:0000259" key="8">
    <source>
        <dbReference type="Pfam" id="PF08221"/>
    </source>
</evidence>
<dbReference type="GO" id="GO:0006351">
    <property type="term" value="P:DNA-templated transcription"/>
    <property type="evidence" value="ECO:0007669"/>
    <property type="project" value="InterPro"/>
</dbReference>
<protein>
    <recommendedName>
        <fullName evidence="6">DNA-directed RNA polymerase III subunit RPC3</fullName>
        <shortName evidence="6">RNA polymerase III subunit C3</shortName>
    </recommendedName>
</protein>
<dbReference type="FunFam" id="1.10.10.10:FF:000199">
    <property type="entry name" value="DNA-directed RNA polymerase III subunit RPC3"/>
    <property type="match status" value="1"/>
</dbReference>
<evidence type="ECO:0000256" key="5">
    <source>
        <dbReference type="ARBA" id="ARBA00023242"/>
    </source>
</evidence>
<evidence type="ECO:0000256" key="1">
    <source>
        <dbReference type="ARBA" id="ARBA00004123"/>
    </source>
</evidence>
<dbReference type="InterPro" id="IPR055207">
    <property type="entry name" value="POLR3C_WHD"/>
</dbReference>
<feature type="domain" description="RNA polymerase III Rpc82 C -terminal" evidence="7">
    <location>
        <begin position="204"/>
        <end position="328"/>
    </location>
</feature>
<comment type="similarity">
    <text evidence="2 6">Belongs to the eukaryotic RPC3/POLR3C RNA polymerase subunit family.</text>
</comment>
<keyword evidence="4 6" id="KW-0804">Transcription</keyword>
<keyword evidence="3 6" id="KW-0240">DNA-directed RNA polymerase</keyword>
<comment type="subunit">
    <text evidence="6">Component of the RNA polymerase III (Pol III) complex consisting of 17 subunits.</text>
</comment>
<name>A0A336MJX9_CULSO</name>
<dbReference type="AlphaFoldDB" id="A0A336MJX9"/>
<dbReference type="InterPro" id="IPR036388">
    <property type="entry name" value="WH-like_DNA-bd_sf"/>
</dbReference>
<dbReference type="Pfam" id="PF05645">
    <property type="entry name" value="RNA_pol_Rpc82"/>
    <property type="match status" value="1"/>
</dbReference>
<evidence type="ECO:0000313" key="11">
    <source>
        <dbReference type="EMBL" id="SSX29289.1"/>
    </source>
</evidence>
<evidence type="ECO:0000313" key="10">
    <source>
        <dbReference type="EMBL" id="SSX13212.1"/>
    </source>
</evidence>
<accession>A0A336MJX9</accession>
<dbReference type="PANTHER" id="PTHR12949:SF0">
    <property type="entry name" value="DNA-DIRECTED RNA POLYMERASE III SUBUNIT RPC3"/>
    <property type="match status" value="1"/>
</dbReference>
<evidence type="ECO:0000256" key="6">
    <source>
        <dbReference type="RuleBase" id="RU367076"/>
    </source>
</evidence>
<reference evidence="11" key="2">
    <citation type="submission" date="2018-07" db="EMBL/GenBank/DDBJ databases">
        <authorList>
            <person name="Quirk P.G."/>
            <person name="Krulwich T.A."/>
        </authorList>
    </citation>
    <scope>NUCLEOTIDE SEQUENCE</scope>
</reference>
<organism evidence="11">
    <name type="scientific">Culicoides sonorensis</name>
    <name type="common">Biting midge</name>
    <dbReference type="NCBI Taxonomy" id="179676"/>
    <lineage>
        <taxon>Eukaryota</taxon>
        <taxon>Metazoa</taxon>
        <taxon>Ecdysozoa</taxon>
        <taxon>Arthropoda</taxon>
        <taxon>Hexapoda</taxon>
        <taxon>Insecta</taxon>
        <taxon>Pterygota</taxon>
        <taxon>Neoptera</taxon>
        <taxon>Endopterygota</taxon>
        <taxon>Diptera</taxon>
        <taxon>Nematocera</taxon>
        <taxon>Chironomoidea</taxon>
        <taxon>Ceratopogonidae</taxon>
        <taxon>Ceratopogoninae</taxon>
        <taxon>Culicoides</taxon>
        <taxon>Monoculicoides</taxon>
    </lineage>
</organism>
<reference evidence="10" key="1">
    <citation type="submission" date="2018-04" db="EMBL/GenBank/DDBJ databases">
        <authorList>
            <person name="Go L.Y."/>
            <person name="Mitchell J.A."/>
        </authorList>
    </citation>
    <scope>NUCLEOTIDE SEQUENCE</scope>
    <source>
        <tissue evidence="10">Whole organism</tissue>
    </source>
</reference>
<evidence type="ECO:0000256" key="4">
    <source>
        <dbReference type="ARBA" id="ARBA00023163"/>
    </source>
</evidence>
<dbReference type="VEuPathDB" id="VectorBase:CSON005237"/>
<dbReference type="GO" id="GO:0003697">
    <property type="term" value="F:single-stranded DNA binding"/>
    <property type="evidence" value="ECO:0007669"/>
    <property type="project" value="UniProtKB-UniRule"/>
</dbReference>
<evidence type="ECO:0000256" key="2">
    <source>
        <dbReference type="ARBA" id="ARBA00007206"/>
    </source>
</evidence>
<dbReference type="Gene3D" id="1.10.10.10">
    <property type="entry name" value="Winged helix-like DNA-binding domain superfamily/Winged helix DNA-binding domain"/>
    <property type="match status" value="4"/>
</dbReference>
<comment type="function">
    <text evidence="6">DNA-dependent RNA polymerase catalyzes the transcription of DNA into RNA using the four ribonucleoside triphosphates as substrates. Specific core component of RNA polymerase III which synthesizes small RNAs, such as 5S rRNA and tRNAs.</text>
</comment>
<dbReference type="InterPro" id="IPR013197">
    <property type="entry name" value="RNA_pol_III_RPC82-rel_HTH"/>
</dbReference>
<dbReference type="VEuPathDB" id="VectorBase:CSON001110"/>
<dbReference type="Pfam" id="PF20912">
    <property type="entry name" value="RPC3_helical"/>
    <property type="match status" value="1"/>
</dbReference>
<keyword evidence="5 6" id="KW-0539">Nucleus</keyword>
<dbReference type="EMBL" id="UFQT01001174">
    <property type="protein sequence ID" value="SSX29289.1"/>
    <property type="molecule type" value="Genomic_DNA"/>
</dbReference>
<evidence type="ECO:0000256" key="3">
    <source>
        <dbReference type="ARBA" id="ARBA00022478"/>
    </source>
</evidence>
<dbReference type="Gene3D" id="6.10.140.1450">
    <property type="match status" value="1"/>
</dbReference>
<proteinExistence type="inferred from homology"/>
<feature type="domain" description="DNA-directed RNA polymerase III subunit RPC3 winged-helix" evidence="9">
    <location>
        <begin position="333"/>
        <end position="411"/>
    </location>
</feature>
<dbReference type="GO" id="GO:0005666">
    <property type="term" value="C:RNA polymerase III complex"/>
    <property type="evidence" value="ECO:0007669"/>
    <property type="project" value="UniProtKB-UniRule"/>
</dbReference>
<dbReference type="InterPro" id="IPR008806">
    <property type="entry name" value="RNA_pol_III_Rpc82_C"/>
</dbReference>
<dbReference type="InterPro" id="IPR039748">
    <property type="entry name" value="RPC3"/>
</dbReference>
<evidence type="ECO:0000259" key="9">
    <source>
        <dbReference type="Pfam" id="PF22536"/>
    </source>
</evidence>
<dbReference type="EMBL" id="UFQS01002094">
    <property type="protein sequence ID" value="SSX13212.1"/>
    <property type="molecule type" value="Genomic_DNA"/>
</dbReference>
<dbReference type="Pfam" id="PF22536">
    <property type="entry name" value="WHD_POLR3C"/>
    <property type="match status" value="1"/>
</dbReference>
<dbReference type="Pfam" id="PF08221">
    <property type="entry name" value="HTH_9"/>
    <property type="match status" value="1"/>
</dbReference>
<feature type="domain" description="RNA polymerase III subunit RPC82-related helix-turn-helix" evidence="8">
    <location>
        <begin position="7"/>
        <end position="66"/>
    </location>
</feature>